<feature type="region of interest" description="Disordered" evidence="1">
    <location>
        <begin position="1"/>
        <end position="60"/>
    </location>
</feature>
<sequence>MSGEGSSFCANEMSGKTGMPDAGKMPAAGRFSCDDEMPGDASQADEMSGAGSLSRSNEMS</sequence>
<evidence type="ECO:0000313" key="3">
    <source>
        <dbReference type="Proteomes" id="UP001419084"/>
    </source>
</evidence>
<dbReference type="EMBL" id="BRPJ01000090">
    <property type="protein sequence ID" value="GLB32265.1"/>
    <property type="molecule type" value="Genomic_DNA"/>
</dbReference>
<comment type="caution">
    <text evidence="2">The sequence shown here is derived from an EMBL/GenBank/DDBJ whole genome shotgun (WGS) entry which is preliminary data.</text>
</comment>
<feature type="compositionally biased region" description="Polar residues" evidence="1">
    <location>
        <begin position="51"/>
        <end position="60"/>
    </location>
</feature>
<name>A0ABQ5MBS8_9FIRM</name>
<evidence type="ECO:0000313" key="2">
    <source>
        <dbReference type="EMBL" id="GLB32265.1"/>
    </source>
</evidence>
<protein>
    <submittedName>
        <fullName evidence="2">Uncharacterized protein</fullName>
    </submittedName>
</protein>
<evidence type="ECO:0000256" key="1">
    <source>
        <dbReference type="SAM" id="MobiDB-lite"/>
    </source>
</evidence>
<dbReference type="Proteomes" id="UP001419084">
    <property type="component" value="Unassembled WGS sequence"/>
</dbReference>
<gene>
    <name evidence="2" type="ORF">LAD12857_41880</name>
</gene>
<proteinExistence type="predicted"/>
<organism evidence="2 3">
    <name type="scientific">Lacrimispora amygdalina</name>
    <dbReference type="NCBI Taxonomy" id="253257"/>
    <lineage>
        <taxon>Bacteria</taxon>
        <taxon>Bacillati</taxon>
        <taxon>Bacillota</taxon>
        <taxon>Clostridia</taxon>
        <taxon>Lachnospirales</taxon>
        <taxon>Lachnospiraceae</taxon>
        <taxon>Lacrimispora</taxon>
    </lineage>
</organism>
<accession>A0ABQ5MBS8</accession>
<reference evidence="2 3" key="1">
    <citation type="journal article" date="2024" name="Int. J. Syst. Evol. Microbiol.">
        <title>Lacrimispora brassicae sp. nov. isolated from fermented cabbage, and proposal of Clostridium indicum Gundawar et al. 2019 and Clostridium methoxybenzovorans Mechichi et al. 1999 as heterotypic synonyms of Lacrimispora amygdalina (Parshina et al. 2003) Haas and Blanchard 2020 and Lacrimispora indolis (McClung and McCoy 1957) Haas and Blanchard 2020, respectively.</title>
        <authorList>
            <person name="Kobayashi H."/>
            <person name="Tanizawa Y."/>
            <person name="Sakamoto M."/>
            <person name="Ohkuma M."/>
            <person name="Tohno M."/>
        </authorList>
    </citation>
    <scope>NUCLEOTIDE SEQUENCE [LARGE SCALE GENOMIC DNA]</scope>
    <source>
        <strain evidence="2 3">DSM 12857</strain>
    </source>
</reference>
<keyword evidence="3" id="KW-1185">Reference proteome</keyword>